<dbReference type="PANTHER" id="PTHR11933:SF5">
    <property type="entry name" value="MITOCHONDRIAL TRNA-SPECIFIC 2-THIOURIDYLASE 1"/>
    <property type="match status" value="1"/>
</dbReference>
<dbReference type="Pfam" id="PF03054">
    <property type="entry name" value="tRNA_Me_trans"/>
    <property type="match status" value="1"/>
</dbReference>
<proteinExistence type="predicted"/>
<reference evidence="1" key="1">
    <citation type="submission" date="2018-05" db="EMBL/GenBank/DDBJ databases">
        <authorList>
            <person name="Lanie J.A."/>
            <person name="Ng W.-L."/>
            <person name="Kazmierczak K.M."/>
            <person name="Andrzejewski T.M."/>
            <person name="Davidsen T.M."/>
            <person name="Wayne K.J."/>
            <person name="Tettelin H."/>
            <person name="Glass J.I."/>
            <person name="Rusch D."/>
            <person name="Podicherti R."/>
            <person name="Tsui H.-C.T."/>
            <person name="Winkler M.E."/>
        </authorList>
    </citation>
    <scope>NUCLEOTIDE SEQUENCE</scope>
</reference>
<dbReference type="PANTHER" id="PTHR11933">
    <property type="entry name" value="TRNA 5-METHYLAMINOMETHYL-2-THIOURIDYLATE -METHYLTRANSFERASE"/>
    <property type="match status" value="1"/>
</dbReference>
<dbReference type="Gene3D" id="3.40.50.620">
    <property type="entry name" value="HUPs"/>
    <property type="match status" value="1"/>
</dbReference>
<sequence>MRPLENKIRIVVGISGGVDSSVAAWCLKEQGFDVIGLFMKNWEEEDSLSYCNSAEDLASATDTCERIGIPL</sequence>
<dbReference type="EMBL" id="UINC01201299">
    <property type="protein sequence ID" value="SVE20575.1"/>
    <property type="molecule type" value="Genomic_DNA"/>
</dbReference>
<dbReference type="AlphaFoldDB" id="A0A383BMK0"/>
<gene>
    <name evidence="1" type="ORF">METZ01_LOCUS473429</name>
</gene>
<dbReference type="SUPFAM" id="SSF52402">
    <property type="entry name" value="Adenine nucleotide alpha hydrolases-like"/>
    <property type="match status" value="1"/>
</dbReference>
<evidence type="ECO:0008006" key="2">
    <source>
        <dbReference type="Google" id="ProtNLM"/>
    </source>
</evidence>
<accession>A0A383BMK0</accession>
<dbReference type="GO" id="GO:0002143">
    <property type="term" value="P:tRNA wobble position uridine thiolation"/>
    <property type="evidence" value="ECO:0007669"/>
    <property type="project" value="TreeGrafter"/>
</dbReference>
<dbReference type="InterPro" id="IPR014729">
    <property type="entry name" value="Rossmann-like_a/b/a_fold"/>
</dbReference>
<protein>
    <recommendedName>
        <fullName evidence="2">tRNA 2-thiouridine(34) synthase MnmA</fullName>
    </recommendedName>
</protein>
<evidence type="ECO:0000313" key="1">
    <source>
        <dbReference type="EMBL" id="SVE20575.1"/>
    </source>
</evidence>
<feature type="non-terminal residue" evidence="1">
    <location>
        <position position="71"/>
    </location>
</feature>
<name>A0A383BMK0_9ZZZZ</name>
<organism evidence="1">
    <name type="scientific">marine metagenome</name>
    <dbReference type="NCBI Taxonomy" id="408172"/>
    <lineage>
        <taxon>unclassified sequences</taxon>
        <taxon>metagenomes</taxon>
        <taxon>ecological metagenomes</taxon>
    </lineage>
</organism>